<reference evidence="2 3" key="1">
    <citation type="submission" date="2021-02" db="EMBL/GenBank/DDBJ databases">
        <title>Paracoccus methylovroum sp.nov., a new methanol and methylamine utilizing methylotrophic denitrifer.</title>
        <authorList>
            <person name="Timsy T."/>
            <person name="Behrendt U."/>
            <person name="Ulrich A."/>
            <person name="Spanner T."/>
            <person name="Foesel B.U."/>
            <person name="Horn M.A."/>
            <person name="Kolb S."/>
        </authorList>
    </citation>
    <scope>NUCLEOTIDE SEQUENCE [LARGE SCALE GENOMIC DNA]</scope>
    <source>
        <strain evidence="2 3">H4-D09</strain>
    </source>
</reference>
<feature type="compositionally biased region" description="Pro residues" evidence="1">
    <location>
        <begin position="494"/>
        <end position="508"/>
    </location>
</feature>
<accession>A0ABX7JI80</accession>
<evidence type="ECO:0000256" key="1">
    <source>
        <dbReference type="SAM" id="MobiDB-lite"/>
    </source>
</evidence>
<organism evidence="2 3">
    <name type="scientific">Paracoccus methylovorus</name>
    <dbReference type="NCBI Taxonomy" id="2812658"/>
    <lineage>
        <taxon>Bacteria</taxon>
        <taxon>Pseudomonadati</taxon>
        <taxon>Pseudomonadota</taxon>
        <taxon>Alphaproteobacteria</taxon>
        <taxon>Rhodobacterales</taxon>
        <taxon>Paracoccaceae</taxon>
        <taxon>Paracoccus</taxon>
    </lineage>
</organism>
<feature type="region of interest" description="Disordered" evidence="1">
    <location>
        <begin position="485"/>
        <end position="508"/>
    </location>
</feature>
<dbReference type="Proteomes" id="UP000663629">
    <property type="component" value="Chromosome 1"/>
</dbReference>
<name>A0ABX7JI80_9RHOB</name>
<keyword evidence="3" id="KW-1185">Reference proteome</keyword>
<evidence type="ECO:0000313" key="2">
    <source>
        <dbReference type="EMBL" id="QRZ13945.1"/>
    </source>
</evidence>
<gene>
    <name evidence="2" type="ORF">JWJ88_04595</name>
</gene>
<protein>
    <submittedName>
        <fullName evidence="2">Uncharacterized protein</fullName>
    </submittedName>
</protein>
<sequence length="584" mass="64334">MRHKTAPDCHGPVRVLQGACGMDDFASPLGAGIDNTQQPRAWRAPEAMVTPDPAELVAKETAGRGGDASSIYGACSVETYRAAGALHAAHRDAGGFLDAVDRFAAPDFWRRDGAVKSWIYDRQPVEHAPGRDMDSVRVFYHAGHGRMDERGIFHLPMGALWSGTDACLTSDRMRLGSGVLRYLFWSTSQSLRVGPGFSPPQSWAQANHGLRMLFGFDSICWDSGRYGANFWHHWQMGKSFSQAWLDGAWDISHDQSPVACACASDRETALNMLFGERSFGVQRSKAQCWAWRWHQPAPLYQRDPALTQPPAEFSVIRLVPVSEDRALANSVLSRLGLNPVLVGADARGAISVDKGPVRFRRQPDGRILLELGPGAPGQALQEMPPRRTLVSRAQSALRCHGFLPPGTELVFDRVSLAMSATTSLHRLDEPPAESLDEIIVQFRQAIDGIPMLTSDAGSLRLAMRPDGTVLRIESTLRQVVERMPARAHRHGLPDDPPPPLRPEGLPEPEPQAITRMLAQHSARLMRDLAARGAAPLTLRILPDTTEIGYGIRSNTARLVARQGIEIECVRGFRKRYWIQSDLGD</sequence>
<dbReference type="EMBL" id="CP070368">
    <property type="protein sequence ID" value="QRZ13945.1"/>
    <property type="molecule type" value="Genomic_DNA"/>
</dbReference>
<proteinExistence type="predicted"/>
<dbReference type="InterPro" id="IPR045926">
    <property type="entry name" value="DUF6345"/>
</dbReference>
<dbReference type="Pfam" id="PF19872">
    <property type="entry name" value="DUF6345"/>
    <property type="match status" value="1"/>
</dbReference>
<evidence type="ECO:0000313" key="3">
    <source>
        <dbReference type="Proteomes" id="UP000663629"/>
    </source>
</evidence>